<keyword evidence="3" id="KW-1185">Reference proteome</keyword>
<dbReference type="AlphaFoldDB" id="A0A9K3GJW4"/>
<organism evidence="2 3">
    <name type="scientific">Kipferlia bialata</name>
    <dbReference type="NCBI Taxonomy" id="797122"/>
    <lineage>
        <taxon>Eukaryota</taxon>
        <taxon>Metamonada</taxon>
        <taxon>Carpediemonas-like organisms</taxon>
        <taxon>Kipferlia</taxon>
    </lineage>
</organism>
<gene>
    <name evidence="2" type="ORF">KIPB_008474</name>
</gene>
<comment type="caution">
    <text evidence="2">The sequence shown here is derived from an EMBL/GenBank/DDBJ whole genome shotgun (WGS) entry which is preliminary data.</text>
</comment>
<keyword evidence="1" id="KW-0472">Membrane</keyword>
<evidence type="ECO:0000313" key="2">
    <source>
        <dbReference type="EMBL" id="GIQ86594.1"/>
    </source>
</evidence>
<feature type="transmembrane region" description="Helical" evidence="1">
    <location>
        <begin position="180"/>
        <end position="203"/>
    </location>
</feature>
<evidence type="ECO:0000313" key="3">
    <source>
        <dbReference type="Proteomes" id="UP000265618"/>
    </source>
</evidence>
<keyword evidence="1" id="KW-1133">Transmembrane helix</keyword>
<sequence length="257" mass="28942">MHQNPNVSGQAFPGGAPTMSAEQMKAIIMQQQMQMQQMSQMQQMQQAQPQQMPNQQTTVTQTFGGMPMHPKVDVGHVKKISITSLVFSLIVTIWFWTITETTAFGFEYKTTVGHKIIYSLNEDSYQSYDDGEDFIISMGLRMISISAVMLVAACVFAFIARHNVSSLAKSVGQPPSCCNVVLIVFFVFSTLSLMGYHGVTMIFDIMVYDDYDYYNDSDYAFYNSMQNSVNYTKTFCILYQLLTSSVYCYGAFNTKAA</sequence>
<reference evidence="2 3" key="1">
    <citation type="journal article" date="2018" name="PLoS ONE">
        <title>The draft genome of Kipferlia bialata reveals reductive genome evolution in fornicate parasites.</title>
        <authorList>
            <person name="Tanifuji G."/>
            <person name="Takabayashi S."/>
            <person name="Kume K."/>
            <person name="Takagi M."/>
            <person name="Nakayama T."/>
            <person name="Kamikawa R."/>
            <person name="Inagaki Y."/>
            <person name="Hashimoto T."/>
        </authorList>
    </citation>
    <scope>NUCLEOTIDE SEQUENCE [LARGE SCALE GENOMIC DNA]</scope>
    <source>
        <strain evidence="2">NY0173</strain>
    </source>
</reference>
<keyword evidence="1" id="KW-0812">Transmembrane</keyword>
<protein>
    <submittedName>
        <fullName evidence="2">Uncharacterized protein</fullName>
    </submittedName>
</protein>
<name>A0A9K3GJW4_9EUKA</name>
<evidence type="ECO:0000256" key="1">
    <source>
        <dbReference type="SAM" id="Phobius"/>
    </source>
</evidence>
<dbReference type="Proteomes" id="UP000265618">
    <property type="component" value="Unassembled WGS sequence"/>
</dbReference>
<proteinExistence type="predicted"/>
<accession>A0A9K3GJW4</accession>
<feature type="transmembrane region" description="Helical" evidence="1">
    <location>
        <begin position="80"/>
        <end position="98"/>
    </location>
</feature>
<feature type="transmembrane region" description="Helical" evidence="1">
    <location>
        <begin position="134"/>
        <end position="159"/>
    </location>
</feature>
<dbReference type="SUPFAM" id="SSF81995">
    <property type="entry name" value="beta-sandwich domain of Sec23/24"/>
    <property type="match status" value="1"/>
</dbReference>
<dbReference type="EMBL" id="BDIP01002637">
    <property type="protein sequence ID" value="GIQ86594.1"/>
    <property type="molecule type" value="Genomic_DNA"/>
</dbReference>